<accession>A0ABZ1UEG6</accession>
<evidence type="ECO:0000313" key="2">
    <source>
        <dbReference type="EMBL" id="WUR11196.1"/>
    </source>
</evidence>
<feature type="transmembrane region" description="Helical" evidence="1">
    <location>
        <begin position="13"/>
        <end position="31"/>
    </location>
</feature>
<dbReference type="EMBL" id="CP136508">
    <property type="protein sequence ID" value="WUR11196.1"/>
    <property type="molecule type" value="Genomic_DNA"/>
</dbReference>
<dbReference type="Proteomes" id="UP000321323">
    <property type="component" value="Chromosome"/>
</dbReference>
<reference evidence="2 3" key="1">
    <citation type="journal article" date="2019" name="Int. J. Syst. Evol. Microbiol.">
        <title>The Draft Whole-Genome Sequence of the Antibiotic Producer Empedobacter haloabium ATCC 31962 Provides Indications for Its Taxonomic Reclassification.</title>
        <authorList>
            <person name="Miess H."/>
            <person name="Arlt P."/>
            <person name="Apel A.K."/>
            <person name="Weber T."/>
            <person name="Nieselt K."/>
            <person name="Hanssen F."/>
            <person name="Czemmel S."/>
            <person name="Nahnsen S."/>
            <person name="Gross H."/>
        </authorList>
    </citation>
    <scope>NUCLEOTIDE SEQUENCE [LARGE SCALE GENOMIC DNA]</scope>
    <source>
        <strain evidence="2 3">ATCC 31962</strain>
    </source>
</reference>
<proteinExistence type="predicted"/>
<organism evidence="2 3">
    <name type="scientific">[Empedobacter] haloabium</name>
    <dbReference type="NCBI Taxonomy" id="592317"/>
    <lineage>
        <taxon>Bacteria</taxon>
        <taxon>Pseudomonadati</taxon>
        <taxon>Pseudomonadota</taxon>
        <taxon>Betaproteobacteria</taxon>
        <taxon>Burkholderiales</taxon>
        <taxon>Oxalobacteraceae</taxon>
        <taxon>Telluria group</taxon>
        <taxon>Telluria group incertae sedis</taxon>
    </lineage>
</organism>
<keyword evidence="3" id="KW-1185">Reference proteome</keyword>
<keyword evidence="1" id="KW-0812">Transmembrane</keyword>
<keyword evidence="1" id="KW-1133">Transmembrane helix</keyword>
<evidence type="ECO:0000256" key="1">
    <source>
        <dbReference type="SAM" id="Phobius"/>
    </source>
</evidence>
<gene>
    <name evidence="2" type="ORF">E7V67_015900</name>
</gene>
<evidence type="ECO:0008006" key="4">
    <source>
        <dbReference type="Google" id="ProtNLM"/>
    </source>
</evidence>
<protein>
    <recommendedName>
        <fullName evidence="4">PH domain-containing protein</fullName>
    </recommendedName>
</protein>
<evidence type="ECO:0000313" key="3">
    <source>
        <dbReference type="Proteomes" id="UP000321323"/>
    </source>
</evidence>
<sequence length="138" mass="15342">MFAFESADSLAQFTVWLIPFAGGGIVSILAGQWAGWKLLAALALICLLLIGGLRSSIQVFPDHVEVVRKWFFVPYKTYRSCFIEDVAFGGDWGLEEGAMGIVVRMSGQEIHLGTSKNMRYLYESLIPFVNTWRPPGHG</sequence>
<feature type="transmembrane region" description="Helical" evidence="1">
    <location>
        <begin position="38"/>
        <end position="57"/>
    </location>
</feature>
<name>A0ABZ1UEG6_9BURK</name>
<keyword evidence="1" id="KW-0472">Membrane</keyword>